<dbReference type="Pfam" id="PF20811">
    <property type="entry name" value="PARG_cat_N"/>
    <property type="match status" value="1"/>
</dbReference>
<protein>
    <recommendedName>
        <fullName evidence="2">poly(ADP-ribose) glycohydrolase</fullName>
        <ecNumber evidence="2">3.2.1.143</ecNumber>
    </recommendedName>
</protein>
<dbReference type="GO" id="GO:0004649">
    <property type="term" value="F:poly(ADP-ribose) glycohydrolase activity"/>
    <property type="evidence" value="ECO:0007669"/>
    <property type="project" value="UniProtKB-EC"/>
</dbReference>
<dbReference type="EC" id="3.2.1.143" evidence="2"/>
<feature type="active site" evidence="4">
    <location>
        <position position="282"/>
    </location>
</feature>
<dbReference type="GO" id="GO:1990966">
    <property type="term" value="P:ATP generation from poly-ADP-D-ribose"/>
    <property type="evidence" value="ECO:0007669"/>
    <property type="project" value="TreeGrafter"/>
</dbReference>
<evidence type="ECO:0000256" key="3">
    <source>
        <dbReference type="ARBA" id="ARBA00022801"/>
    </source>
</evidence>
<dbReference type="PANTHER" id="PTHR12837:SF0">
    <property type="entry name" value="POLY(ADP-RIBOSE) GLYCOHYDROLASE"/>
    <property type="match status" value="1"/>
</dbReference>
<sequence>MVQGRGSIHHLEHPFAAAKIIMAQVFLPCESPQWPEDKKYFSILSKLTSPQELKDLVESHSEEQQKKDEADQVVVSTSQRLKCLRGLVVFLTEMAFEEETDVFFKTTLPFICRSASCLDVLVPDEGVPFIQQQESAAVQLGRKLVLSLIANAFLCTVPREHPLGIKNRKTFNFDKFFALFVTGDYTRKMSQAAKLRCILNYFYRSSLLEEEGNPGIVTYTRQVVSPEQMPSLNEWKDSQYPLCHISIENNIAIEDTGSRNLQVDFAAAHIGGGTLGGGRVQEEIRFCICPELLVSMLIMDAMADNEAIMIQGAERFSKYEGYGSTLMYDGDYQDPSERDIFGNLNTSLVAINAINYQGKFKQEEQYNAEMILRELNKAFVGFVCKDERGDLLLDLIALNQGEYDQREEEYEFDPEDCSSQATADDLFDAEENEGEASQPSEVAGTPANEAAQSYANSLVINVIEDAKSLLTSSTVQTQGRPSSEGEPDSPRSWSSSYTGEPMLPLEVVDDIIDDVIKFGIREGVERANAQPNDPEPTPPTQVTPPIKVTEPVQPTATPPTEVAPPTAPPRDSSDIKLSIDLGPSPKKTVISKTGIKGGKKKRKGHKSKGSGTRHLFNKSASTDGPTFLDPLSLQPSTSRMSIAWSTTSTRDDGSMPPSPTELDAIALRMVGNNIEDYSSLIADIVIRSALASLRQSNDISTQLMKQVQDTPSQAKINSFLHSLEEAEPVSDCEERLLVPYSPRWYSLQKSTLRPVATGNWGCGAFKGDPQLKAMLQWMAVSTVGRPEMKYCTFKDARMEQFQEVASAVSKSVGTVGSLCSLVMDYCSKRSTGDTDITLFNSILKSLSDNN</sequence>
<dbReference type="InterPro" id="IPR048362">
    <property type="entry name" value="PARG_helical"/>
</dbReference>
<evidence type="ECO:0000256" key="4">
    <source>
        <dbReference type="PIRSR" id="PIRSR607724-1"/>
    </source>
</evidence>
<dbReference type="InterPro" id="IPR046372">
    <property type="entry name" value="PARG_cat_C"/>
</dbReference>
<name>A0AAN0J0X8_AMPQE</name>
<evidence type="ECO:0000259" key="6">
    <source>
        <dbReference type="Pfam" id="PF05028"/>
    </source>
</evidence>
<comment type="similarity">
    <text evidence="1">Belongs to the poly(ADP-ribose) glycohydrolase family.</text>
</comment>
<evidence type="ECO:0000256" key="5">
    <source>
        <dbReference type="SAM" id="MobiDB-lite"/>
    </source>
</evidence>
<dbReference type="GO" id="GO:0005975">
    <property type="term" value="P:carbohydrate metabolic process"/>
    <property type="evidence" value="ECO:0007669"/>
    <property type="project" value="InterPro"/>
</dbReference>
<feature type="active site" evidence="4">
    <location>
        <position position="264"/>
    </location>
</feature>
<dbReference type="GO" id="GO:0005737">
    <property type="term" value="C:cytoplasm"/>
    <property type="evidence" value="ECO:0007669"/>
    <property type="project" value="TreeGrafter"/>
</dbReference>
<dbReference type="GO" id="GO:0006282">
    <property type="term" value="P:regulation of DNA repair"/>
    <property type="evidence" value="ECO:0007669"/>
    <property type="project" value="InterPro"/>
</dbReference>
<proteinExistence type="inferred from homology"/>
<feature type="region of interest" description="Disordered" evidence="5">
    <location>
        <begin position="526"/>
        <end position="634"/>
    </location>
</feature>
<feature type="domain" description="PARG helical" evidence="7">
    <location>
        <begin position="97"/>
        <end position="221"/>
    </location>
</feature>
<reference evidence="8" key="2">
    <citation type="submission" date="2024-06" db="UniProtKB">
        <authorList>
            <consortium name="EnsemblMetazoa"/>
        </authorList>
    </citation>
    <scope>IDENTIFICATION</scope>
</reference>
<feature type="region of interest" description="Disordered" evidence="5">
    <location>
        <begin position="471"/>
        <end position="500"/>
    </location>
</feature>
<dbReference type="PANTHER" id="PTHR12837">
    <property type="entry name" value="POLY ADP-RIBOSE GLYCOHYDROLASE"/>
    <property type="match status" value="1"/>
</dbReference>
<dbReference type="KEGG" id="aqu:100641616"/>
<evidence type="ECO:0000256" key="1">
    <source>
        <dbReference type="ARBA" id="ARBA00009545"/>
    </source>
</evidence>
<feature type="domain" description="PARG catalytic Macro" evidence="6">
    <location>
        <begin position="751"/>
        <end position="799"/>
    </location>
</feature>
<dbReference type="GO" id="GO:0005634">
    <property type="term" value="C:nucleus"/>
    <property type="evidence" value="ECO:0007669"/>
    <property type="project" value="TreeGrafter"/>
</dbReference>
<evidence type="ECO:0000313" key="8">
    <source>
        <dbReference type="EnsemblMetazoa" id="XP_019850402.1"/>
    </source>
</evidence>
<feature type="active site" evidence="4">
    <location>
        <position position="283"/>
    </location>
</feature>
<feature type="compositionally biased region" description="Low complexity" evidence="5">
    <location>
        <begin position="543"/>
        <end position="560"/>
    </location>
</feature>
<dbReference type="RefSeq" id="XP_019850402.1">
    <property type="nucleotide sequence ID" value="XM_019994843.1"/>
</dbReference>
<dbReference type="Proteomes" id="UP000007879">
    <property type="component" value="Unassembled WGS sequence"/>
</dbReference>
<dbReference type="GO" id="GO:0009225">
    <property type="term" value="P:nucleotide-sugar metabolic process"/>
    <property type="evidence" value="ECO:0007669"/>
    <property type="project" value="TreeGrafter"/>
</dbReference>
<feature type="domain" description="PARG catalytic Macro" evidence="6">
    <location>
        <begin position="233"/>
        <end position="388"/>
    </location>
</feature>
<dbReference type="AlphaFoldDB" id="A0AAN0J0X8"/>
<organism evidence="8 9">
    <name type="scientific">Amphimedon queenslandica</name>
    <name type="common">Sponge</name>
    <dbReference type="NCBI Taxonomy" id="400682"/>
    <lineage>
        <taxon>Eukaryota</taxon>
        <taxon>Metazoa</taxon>
        <taxon>Porifera</taxon>
        <taxon>Demospongiae</taxon>
        <taxon>Heteroscleromorpha</taxon>
        <taxon>Haplosclerida</taxon>
        <taxon>Niphatidae</taxon>
        <taxon>Amphimedon</taxon>
    </lineage>
</organism>
<evidence type="ECO:0000259" key="7">
    <source>
        <dbReference type="Pfam" id="PF20811"/>
    </source>
</evidence>
<evidence type="ECO:0000256" key="2">
    <source>
        <dbReference type="ARBA" id="ARBA00012255"/>
    </source>
</evidence>
<dbReference type="EnsemblMetazoa" id="XM_019994843.1">
    <property type="protein sequence ID" value="XP_019850402.1"/>
    <property type="gene ID" value="LOC100641616"/>
</dbReference>
<evidence type="ECO:0000313" key="9">
    <source>
        <dbReference type="Proteomes" id="UP000007879"/>
    </source>
</evidence>
<dbReference type="InterPro" id="IPR007724">
    <property type="entry name" value="Poly_GlycHdrlase"/>
</dbReference>
<dbReference type="Pfam" id="PF05028">
    <property type="entry name" value="PARG_cat_C"/>
    <property type="match status" value="2"/>
</dbReference>
<keyword evidence="9" id="KW-1185">Reference proteome</keyword>
<reference evidence="9" key="1">
    <citation type="journal article" date="2010" name="Nature">
        <title>The Amphimedon queenslandica genome and the evolution of animal complexity.</title>
        <authorList>
            <person name="Srivastava M."/>
            <person name="Simakov O."/>
            <person name="Chapman J."/>
            <person name="Fahey B."/>
            <person name="Gauthier M.E."/>
            <person name="Mitros T."/>
            <person name="Richards G.S."/>
            <person name="Conaco C."/>
            <person name="Dacre M."/>
            <person name="Hellsten U."/>
            <person name="Larroux C."/>
            <person name="Putnam N.H."/>
            <person name="Stanke M."/>
            <person name="Adamska M."/>
            <person name="Darling A."/>
            <person name="Degnan S.M."/>
            <person name="Oakley T.H."/>
            <person name="Plachetzki D.C."/>
            <person name="Zhai Y."/>
            <person name="Adamski M."/>
            <person name="Calcino A."/>
            <person name="Cummins S.F."/>
            <person name="Goodstein D.M."/>
            <person name="Harris C."/>
            <person name="Jackson D.J."/>
            <person name="Leys S.P."/>
            <person name="Shu S."/>
            <person name="Woodcroft B.J."/>
            <person name="Vervoort M."/>
            <person name="Kosik K.S."/>
            <person name="Manning G."/>
            <person name="Degnan B.M."/>
            <person name="Rokhsar D.S."/>
        </authorList>
    </citation>
    <scope>NUCLEOTIDE SEQUENCE [LARGE SCALE GENOMIC DNA]</scope>
</reference>
<keyword evidence="3" id="KW-0378">Hydrolase</keyword>
<feature type="compositionally biased region" description="Polar residues" evidence="5">
    <location>
        <begin position="471"/>
        <end position="481"/>
    </location>
</feature>
<accession>A0AAN0J0X8</accession>
<feature type="compositionally biased region" description="Basic residues" evidence="5">
    <location>
        <begin position="597"/>
        <end position="608"/>
    </location>
</feature>
<dbReference type="GeneID" id="100641616"/>
<feature type="compositionally biased region" description="Pro residues" evidence="5">
    <location>
        <begin position="533"/>
        <end position="542"/>
    </location>
</feature>